<reference evidence="1" key="1">
    <citation type="submission" date="2022-09" db="EMBL/GenBank/DDBJ databases">
        <title>Aureispira anguillicida sp. nov., isolated from Leptocephalus of Japanese eel Anguilla japonica.</title>
        <authorList>
            <person name="Yuasa K."/>
            <person name="Mekata T."/>
            <person name="Ikunari K."/>
        </authorList>
    </citation>
    <scope>NUCLEOTIDE SEQUENCE</scope>
    <source>
        <strain evidence="1">EL160426</strain>
    </source>
</reference>
<sequence>MCIFHVTSKTSSFQQFLSDHPELPVYQSHEKGDIPKISTEEIAYDDFGFSCEVSDRPWGDMEGQIIDMISFLEVYSPYLRLLQKHHSIDDWRFDLPYECRLGNNHFTQCDYLPPKLMRLAGALEIGIELSLYWPSAEENIEDDDTITAHADTDNE</sequence>
<dbReference type="RefSeq" id="WP_264790359.1">
    <property type="nucleotide sequence ID" value="NZ_AP026867.1"/>
</dbReference>
<evidence type="ECO:0008006" key="3">
    <source>
        <dbReference type="Google" id="ProtNLM"/>
    </source>
</evidence>
<dbReference type="KEGG" id="aup:AsAng_0059700"/>
<proteinExistence type="predicted"/>
<dbReference type="EMBL" id="AP026867">
    <property type="protein sequence ID" value="BDS15186.1"/>
    <property type="molecule type" value="Genomic_DNA"/>
</dbReference>
<organism evidence="1 2">
    <name type="scientific">Aureispira anguillae</name>
    <dbReference type="NCBI Taxonomy" id="2864201"/>
    <lineage>
        <taxon>Bacteria</taxon>
        <taxon>Pseudomonadati</taxon>
        <taxon>Bacteroidota</taxon>
        <taxon>Saprospiria</taxon>
        <taxon>Saprospirales</taxon>
        <taxon>Saprospiraceae</taxon>
        <taxon>Aureispira</taxon>
    </lineage>
</organism>
<dbReference type="Proteomes" id="UP001060919">
    <property type="component" value="Chromosome"/>
</dbReference>
<name>A0A916DW82_9BACT</name>
<dbReference type="AlphaFoldDB" id="A0A916DW82"/>
<keyword evidence="2" id="KW-1185">Reference proteome</keyword>
<evidence type="ECO:0000313" key="1">
    <source>
        <dbReference type="EMBL" id="BDS15186.1"/>
    </source>
</evidence>
<accession>A0A916DW82</accession>
<gene>
    <name evidence="1" type="ORF">AsAng_0059700</name>
</gene>
<evidence type="ECO:0000313" key="2">
    <source>
        <dbReference type="Proteomes" id="UP001060919"/>
    </source>
</evidence>
<protein>
    <recommendedName>
        <fullName evidence="3">DUF4279 domain-containing protein</fullName>
    </recommendedName>
</protein>